<evidence type="ECO:0000313" key="2">
    <source>
        <dbReference type="EMBL" id="RBO93976.1"/>
    </source>
</evidence>
<dbReference type="EMBL" id="QNRE01000002">
    <property type="protein sequence ID" value="RBO93976.1"/>
    <property type="molecule type" value="Genomic_DNA"/>
</dbReference>
<feature type="region of interest" description="Disordered" evidence="1">
    <location>
        <begin position="113"/>
        <end position="134"/>
    </location>
</feature>
<dbReference type="STRING" id="1210090.GCA_001613185_00228"/>
<dbReference type="AlphaFoldDB" id="A0A366DV58"/>
<dbReference type="Proteomes" id="UP000252586">
    <property type="component" value="Unassembled WGS sequence"/>
</dbReference>
<feature type="compositionally biased region" description="Polar residues" evidence="1">
    <location>
        <begin position="113"/>
        <end position="122"/>
    </location>
</feature>
<comment type="caution">
    <text evidence="2">The sequence shown here is derived from an EMBL/GenBank/DDBJ whole genome shotgun (WGS) entry which is preliminary data.</text>
</comment>
<evidence type="ECO:0000313" key="3">
    <source>
        <dbReference type="Proteomes" id="UP000252586"/>
    </source>
</evidence>
<evidence type="ECO:0000256" key="1">
    <source>
        <dbReference type="SAM" id="MobiDB-lite"/>
    </source>
</evidence>
<accession>A0A366DV58</accession>
<organism evidence="2 3">
    <name type="scientific">Nocardia puris</name>
    <dbReference type="NCBI Taxonomy" id="208602"/>
    <lineage>
        <taxon>Bacteria</taxon>
        <taxon>Bacillati</taxon>
        <taxon>Actinomycetota</taxon>
        <taxon>Actinomycetes</taxon>
        <taxon>Mycobacteriales</taxon>
        <taxon>Nocardiaceae</taxon>
        <taxon>Nocardia</taxon>
    </lineage>
</organism>
<gene>
    <name evidence="2" type="ORF">DFR74_102396</name>
</gene>
<name>A0A366DV58_9NOCA</name>
<proteinExistence type="predicted"/>
<reference evidence="2 3" key="1">
    <citation type="submission" date="2018-06" db="EMBL/GenBank/DDBJ databases">
        <title>Genomic Encyclopedia of Type Strains, Phase IV (KMG-IV): sequencing the most valuable type-strain genomes for metagenomic binning, comparative biology and taxonomic classification.</title>
        <authorList>
            <person name="Goeker M."/>
        </authorList>
    </citation>
    <scope>NUCLEOTIDE SEQUENCE [LARGE SCALE GENOMIC DNA]</scope>
    <source>
        <strain evidence="2 3">DSM 44599</strain>
    </source>
</reference>
<keyword evidence="3" id="KW-1185">Reference proteome</keyword>
<protein>
    <submittedName>
        <fullName evidence="2">Uncharacterized protein</fullName>
    </submittedName>
</protein>
<sequence length="226" mass="23687">MRFLKNTPTTATINPRISAVSVSRARSSPRGSTRCPATLVTPPLFCANSNETGMSHAATDHTPSGSLGCRSRTLLPTPRGGGVNTSASSTVSTIPAYPSISLNTSHTRCADASTSTDFSNRIPNLLGREPRTPECTDCTAPPLPTRRSAHLVVPARRSPPTPRGRRAGAVEFASSSMVGWARARMRTVQSGPHAEGMPEPMGAHSPAIGRSVDLARIALAKLARAA</sequence>